<dbReference type="GO" id="GO:0016831">
    <property type="term" value="F:carboxy-lyase activity"/>
    <property type="evidence" value="ECO:0007669"/>
    <property type="project" value="UniProtKB-KW"/>
</dbReference>
<comment type="cofactor">
    <cofactor evidence="1">
        <name>pyridoxal 5'-phosphate</name>
        <dbReference type="ChEBI" id="CHEBI:597326"/>
    </cofactor>
</comment>
<comment type="caution">
    <text evidence="8">The sequence shown here is derived from an EMBL/GenBank/DDBJ whole genome shotgun (WGS) entry which is preliminary data.</text>
</comment>
<organism evidence="8 9">
    <name type="scientific">Candidatus Eisenbergiella stercorigallinarum</name>
    <dbReference type="NCBI Taxonomy" id="2838557"/>
    <lineage>
        <taxon>Bacteria</taxon>
        <taxon>Bacillati</taxon>
        <taxon>Bacillota</taxon>
        <taxon>Clostridia</taxon>
        <taxon>Lachnospirales</taxon>
        <taxon>Lachnospiraceae</taxon>
        <taxon>Eisenbergiella</taxon>
    </lineage>
</organism>
<feature type="domain" description="Orn/Lys/Arg decarboxylases family 1 pyridoxal-P attachment site" evidence="6">
    <location>
        <begin position="12"/>
        <end position="295"/>
    </location>
</feature>
<evidence type="ECO:0000256" key="4">
    <source>
        <dbReference type="ARBA" id="ARBA00022898"/>
    </source>
</evidence>
<evidence type="ECO:0000256" key="2">
    <source>
        <dbReference type="ARBA" id="ARBA00010671"/>
    </source>
</evidence>
<gene>
    <name evidence="8" type="ORF">H9912_08975</name>
</gene>
<accession>A0A9D2R1X3</accession>
<keyword evidence="5" id="KW-0456">Lyase</keyword>
<dbReference type="InterPro" id="IPR015421">
    <property type="entry name" value="PyrdxlP-dep_Trfase_major"/>
</dbReference>
<reference evidence="8" key="1">
    <citation type="journal article" date="2021" name="PeerJ">
        <title>Extensive microbial diversity within the chicken gut microbiome revealed by metagenomics and culture.</title>
        <authorList>
            <person name="Gilroy R."/>
            <person name="Ravi A."/>
            <person name="Getino M."/>
            <person name="Pursley I."/>
            <person name="Horton D.L."/>
            <person name="Alikhan N.F."/>
            <person name="Baker D."/>
            <person name="Gharbi K."/>
            <person name="Hall N."/>
            <person name="Watson M."/>
            <person name="Adriaenssens E.M."/>
            <person name="Foster-Nyarko E."/>
            <person name="Jarju S."/>
            <person name="Secka A."/>
            <person name="Antonio M."/>
            <person name="Oren A."/>
            <person name="Chaudhuri R.R."/>
            <person name="La Ragione R."/>
            <person name="Hildebrand F."/>
            <person name="Pallen M.J."/>
        </authorList>
    </citation>
    <scope>NUCLEOTIDE SEQUENCE</scope>
    <source>
        <strain evidence="8">ChiHjej8B7-25341</strain>
    </source>
</reference>
<dbReference type="PANTHER" id="PTHR43277">
    <property type="entry name" value="ARGININE DECARBOXYLASE"/>
    <property type="match status" value="1"/>
</dbReference>
<evidence type="ECO:0000259" key="7">
    <source>
        <dbReference type="Pfam" id="PF03711"/>
    </source>
</evidence>
<evidence type="ECO:0000313" key="9">
    <source>
        <dbReference type="Proteomes" id="UP000823851"/>
    </source>
</evidence>
<dbReference type="PANTHER" id="PTHR43277:SF4">
    <property type="entry name" value="ARGININE DECARBOXYLASE"/>
    <property type="match status" value="1"/>
</dbReference>
<keyword evidence="8" id="KW-0032">Aminotransferase</keyword>
<dbReference type="Pfam" id="PF03711">
    <property type="entry name" value="OKR_DC_1_C"/>
    <property type="match status" value="1"/>
</dbReference>
<dbReference type="SUPFAM" id="SSF53383">
    <property type="entry name" value="PLP-dependent transferases"/>
    <property type="match status" value="1"/>
</dbReference>
<reference evidence="8" key="2">
    <citation type="submission" date="2021-04" db="EMBL/GenBank/DDBJ databases">
        <authorList>
            <person name="Gilroy R."/>
        </authorList>
    </citation>
    <scope>NUCLEOTIDE SEQUENCE</scope>
    <source>
        <strain evidence="8">ChiHjej8B7-25341</strain>
    </source>
</reference>
<dbReference type="Pfam" id="PF01276">
    <property type="entry name" value="OKR_DC_1"/>
    <property type="match status" value="1"/>
</dbReference>
<dbReference type="InterPro" id="IPR052357">
    <property type="entry name" value="Orn_Lys_Arg_decarboxylase-I"/>
</dbReference>
<keyword evidence="3" id="KW-0210">Decarboxylase</keyword>
<dbReference type="InterPro" id="IPR000310">
    <property type="entry name" value="Orn/Lys/Arg_deCO2ase_major_dom"/>
</dbReference>
<evidence type="ECO:0000256" key="5">
    <source>
        <dbReference type="ARBA" id="ARBA00023239"/>
    </source>
</evidence>
<sequence>MAAKPEESLEDRLEWYGESGYYPFHMPGHKRRMPEEYGPALQTAARMDITEIDGFDDLHQPEGILLFAQKRAAAVFGADETFFLVNGSTAGILTAVSAAVEKRGKLLMARNCHRSVYHAVFLRELQPVFLYPGVLEGGVADAIAPGQVEEALARDPDIRAVLITSPTYDGVVSDVKAIAEAAHRAGALLIVDCAHGAHFGFADGQPESPVRLGADLVVQSLHKTLPALTQTALLHRNGERVSSEAVRRFERIYQTSSPSYVMMGSMDSCVRLLEKRGRQIFTEFEERLDRFYERLSGLKTLRVLGQSLPEQGCMKAFDRGKLLISASNGKITGNLLYKELLKRYYLQMEMVCETYVTAILTPWDTRDGLCRLAEALEEIDRELSGPEKPEDGRLFYSGGEAGCGPVMRHWPRTRTVLPLSEAEEAPKTAVRLSGAAGNISGTYVNLYPPGIPLIIPGELITEEIIKLIETYVQQGLNIQGVEKPDGGGFSARELIIETITGRRNRI</sequence>
<keyword evidence="4" id="KW-0663">Pyridoxal phosphate</keyword>
<protein>
    <submittedName>
        <fullName evidence="8">Aminotransferase class V-fold PLP-dependent enzyme</fullName>
    </submittedName>
</protein>
<feature type="domain" description="Orn/Lys/Arg decarboxylase C-terminal" evidence="7">
    <location>
        <begin position="429"/>
        <end position="468"/>
    </location>
</feature>
<dbReference type="Gene3D" id="3.90.105.10">
    <property type="entry name" value="Molybdopterin biosynthesis moea protein, domain 2"/>
    <property type="match status" value="1"/>
</dbReference>
<dbReference type="EMBL" id="DWUW01000255">
    <property type="protein sequence ID" value="HJD32058.1"/>
    <property type="molecule type" value="Genomic_DNA"/>
</dbReference>
<evidence type="ECO:0000256" key="1">
    <source>
        <dbReference type="ARBA" id="ARBA00001933"/>
    </source>
</evidence>
<dbReference type="AlphaFoldDB" id="A0A9D2R1X3"/>
<dbReference type="SUPFAM" id="SSF55904">
    <property type="entry name" value="Ornithine decarboxylase C-terminal domain"/>
    <property type="match status" value="1"/>
</dbReference>
<name>A0A9D2R1X3_9FIRM</name>
<dbReference type="InterPro" id="IPR036633">
    <property type="entry name" value="Prn/Lys/Arg_de-COase_C_sf"/>
</dbReference>
<evidence type="ECO:0000259" key="6">
    <source>
        <dbReference type="Pfam" id="PF01276"/>
    </source>
</evidence>
<dbReference type="GO" id="GO:0008483">
    <property type="term" value="F:transaminase activity"/>
    <property type="evidence" value="ECO:0007669"/>
    <property type="project" value="UniProtKB-KW"/>
</dbReference>
<keyword evidence="8" id="KW-0808">Transferase</keyword>
<comment type="similarity">
    <text evidence="2">Belongs to the Orn/Lys/Arg decarboxylase class-I family.</text>
</comment>
<proteinExistence type="inferred from homology"/>
<dbReference type="InterPro" id="IPR008286">
    <property type="entry name" value="Prn/Lys/Arg_de-COase_C"/>
</dbReference>
<evidence type="ECO:0000256" key="3">
    <source>
        <dbReference type="ARBA" id="ARBA00022793"/>
    </source>
</evidence>
<dbReference type="Gene3D" id="3.40.640.10">
    <property type="entry name" value="Type I PLP-dependent aspartate aminotransferase-like (Major domain)"/>
    <property type="match status" value="1"/>
</dbReference>
<dbReference type="Proteomes" id="UP000823851">
    <property type="component" value="Unassembled WGS sequence"/>
</dbReference>
<evidence type="ECO:0000313" key="8">
    <source>
        <dbReference type="EMBL" id="HJD32058.1"/>
    </source>
</evidence>
<dbReference type="InterPro" id="IPR015424">
    <property type="entry name" value="PyrdxlP-dep_Trfase"/>
</dbReference>